<evidence type="ECO:0000313" key="2">
    <source>
        <dbReference type="Proteomes" id="UP000472274"/>
    </source>
</evidence>
<dbReference type="Proteomes" id="UP000472274">
    <property type="component" value="Unplaced"/>
</dbReference>
<keyword evidence="2" id="KW-1185">Reference proteome</keyword>
<reference evidence="1" key="2">
    <citation type="submission" date="2025-09" db="UniProtKB">
        <authorList>
            <consortium name="Ensembl"/>
        </authorList>
    </citation>
    <scope>IDENTIFICATION</scope>
</reference>
<dbReference type="PROSITE" id="PS51257">
    <property type="entry name" value="PROKAR_LIPOPROTEIN"/>
    <property type="match status" value="1"/>
</dbReference>
<dbReference type="InParanoid" id="A0A674HYH2"/>
<name>A0A674HYH2_9SAUR</name>
<dbReference type="Ensembl" id="ENSTMTT00000001415.1">
    <property type="protein sequence ID" value="ENSTMTP00000001375.1"/>
    <property type="gene ID" value="ENSTMTG00000001113.1"/>
</dbReference>
<accession>A0A674HYH2</accession>
<organism evidence="1 2">
    <name type="scientific">Terrapene triunguis</name>
    <name type="common">Three-toed box turtle</name>
    <dbReference type="NCBI Taxonomy" id="2587831"/>
    <lineage>
        <taxon>Eukaryota</taxon>
        <taxon>Metazoa</taxon>
        <taxon>Chordata</taxon>
        <taxon>Craniata</taxon>
        <taxon>Vertebrata</taxon>
        <taxon>Euteleostomi</taxon>
        <taxon>Archelosauria</taxon>
        <taxon>Testudinata</taxon>
        <taxon>Testudines</taxon>
        <taxon>Cryptodira</taxon>
        <taxon>Durocryptodira</taxon>
        <taxon>Testudinoidea</taxon>
        <taxon>Emydidae</taxon>
        <taxon>Terrapene</taxon>
    </lineage>
</organism>
<evidence type="ECO:0000313" key="1">
    <source>
        <dbReference type="Ensembl" id="ENSTMTP00000001375.1"/>
    </source>
</evidence>
<reference evidence="1" key="1">
    <citation type="submission" date="2025-08" db="UniProtKB">
        <authorList>
            <consortium name="Ensembl"/>
        </authorList>
    </citation>
    <scope>IDENTIFICATION</scope>
</reference>
<sequence>MRVFIFLGVSATMACTALFFSFIQKGKDVFFGETEDTYITSAIQEGANMVDDPIYHTLKRNLQRRGIAAPALLLAFSKFPEQESQDISQASERMETSTQVLEKKVHQKQKRSLHPSDLLSADLLSMIANISGCLPYMLPPKCPNNCLANKYRLITGACNNRYPAPKWLTHSEKFPTSGVQ</sequence>
<dbReference type="AlphaFoldDB" id="A0A674HYH2"/>
<dbReference type="GeneTree" id="ENSGT00940000158104"/>
<protein>
    <submittedName>
        <fullName evidence="1">Uncharacterized protein</fullName>
    </submittedName>
</protein>
<proteinExistence type="predicted"/>